<dbReference type="InParanoid" id="A0A2K3DTN8"/>
<evidence type="ECO:0000313" key="10">
    <source>
        <dbReference type="Proteomes" id="UP000006906"/>
    </source>
</evidence>
<dbReference type="InterPro" id="IPR051973">
    <property type="entry name" value="tRNA_Anticodon_Mtase-Reg"/>
</dbReference>
<evidence type="ECO:0000256" key="8">
    <source>
        <dbReference type="SAM" id="MobiDB-lite"/>
    </source>
</evidence>
<dbReference type="ExpressionAtlas" id="A0A2K3DTN8">
    <property type="expression patterns" value="baseline"/>
</dbReference>
<dbReference type="SMART" id="SM00320">
    <property type="entry name" value="WD40"/>
    <property type="match status" value="5"/>
</dbReference>
<protein>
    <submittedName>
        <fullName evidence="9">Uncharacterized protein</fullName>
    </submittedName>
</protein>
<feature type="region of interest" description="Disordered" evidence="8">
    <location>
        <begin position="751"/>
        <end position="782"/>
    </location>
</feature>
<feature type="compositionally biased region" description="Low complexity" evidence="8">
    <location>
        <begin position="1224"/>
        <end position="1236"/>
    </location>
</feature>
<keyword evidence="4" id="KW-0819">tRNA processing</keyword>
<dbReference type="InterPro" id="IPR036322">
    <property type="entry name" value="WD40_repeat_dom_sf"/>
</dbReference>
<accession>A0A2K3DTN8</accession>
<feature type="region of interest" description="Disordered" evidence="8">
    <location>
        <begin position="1539"/>
        <end position="1558"/>
    </location>
</feature>
<dbReference type="Gene3D" id="2.130.10.10">
    <property type="entry name" value="YVTN repeat-like/Quinoprotein amine dehydrogenase"/>
    <property type="match status" value="2"/>
</dbReference>
<keyword evidence="10" id="KW-1185">Reference proteome</keyword>
<evidence type="ECO:0000256" key="3">
    <source>
        <dbReference type="ARBA" id="ARBA00022574"/>
    </source>
</evidence>
<evidence type="ECO:0000256" key="6">
    <source>
        <dbReference type="ARBA" id="ARBA00038255"/>
    </source>
</evidence>
<dbReference type="OrthoDB" id="548540at2759"/>
<feature type="region of interest" description="Disordered" evidence="8">
    <location>
        <begin position="471"/>
        <end position="507"/>
    </location>
</feature>
<dbReference type="SUPFAM" id="SSF50978">
    <property type="entry name" value="WD40 repeat-like"/>
    <property type="match status" value="2"/>
</dbReference>
<comment type="subcellular location">
    <subcellularLocation>
        <location evidence="1">Cytoplasm</location>
    </subcellularLocation>
</comment>
<dbReference type="PROSITE" id="PS00678">
    <property type="entry name" value="WD_REPEATS_1"/>
    <property type="match status" value="1"/>
</dbReference>
<dbReference type="STRING" id="3055.A0A2K3DTN8"/>
<dbReference type="PROSITE" id="PS50082">
    <property type="entry name" value="WD_REPEATS_2"/>
    <property type="match status" value="1"/>
</dbReference>
<gene>
    <name evidence="9" type="ORF">CHLRE_04g217991v5</name>
</gene>
<feature type="region of interest" description="Disordered" evidence="8">
    <location>
        <begin position="1889"/>
        <end position="1911"/>
    </location>
</feature>
<dbReference type="PANTHER" id="PTHR14344:SF3">
    <property type="entry name" value="WD REPEAT-CONTAINING PROTEIN 6"/>
    <property type="match status" value="1"/>
</dbReference>
<dbReference type="PANTHER" id="PTHR14344">
    <property type="entry name" value="WD REPEAT PROTEIN"/>
    <property type="match status" value="1"/>
</dbReference>
<dbReference type="RefSeq" id="XP_042925084.1">
    <property type="nucleotide sequence ID" value="XM_043061829.1"/>
</dbReference>
<reference evidence="9 10" key="1">
    <citation type="journal article" date="2007" name="Science">
        <title>The Chlamydomonas genome reveals the evolution of key animal and plant functions.</title>
        <authorList>
            <person name="Merchant S.S."/>
            <person name="Prochnik S.E."/>
            <person name="Vallon O."/>
            <person name="Harris E.H."/>
            <person name="Karpowicz S.J."/>
            <person name="Witman G.B."/>
            <person name="Terry A."/>
            <person name="Salamov A."/>
            <person name="Fritz-Laylin L.K."/>
            <person name="Marechal-Drouard L."/>
            <person name="Marshall W.F."/>
            <person name="Qu L.H."/>
            <person name="Nelson D.R."/>
            <person name="Sanderfoot A.A."/>
            <person name="Spalding M.H."/>
            <person name="Kapitonov V.V."/>
            <person name="Ren Q."/>
            <person name="Ferris P."/>
            <person name="Lindquist E."/>
            <person name="Shapiro H."/>
            <person name="Lucas S.M."/>
            <person name="Grimwood J."/>
            <person name="Schmutz J."/>
            <person name="Cardol P."/>
            <person name="Cerutti H."/>
            <person name="Chanfreau G."/>
            <person name="Chen C.L."/>
            <person name="Cognat V."/>
            <person name="Croft M.T."/>
            <person name="Dent R."/>
            <person name="Dutcher S."/>
            <person name="Fernandez E."/>
            <person name="Fukuzawa H."/>
            <person name="Gonzalez-Ballester D."/>
            <person name="Gonzalez-Halphen D."/>
            <person name="Hallmann A."/>
            <person name="Hanikenne M."/>
            <person name="Hippler M."/>
            <person name="Inwood W."/>
            <person name="Jabbari K."/>
            <person name="Kalanon M."/>
            <person name="Kuras R."/>
            <person name="Lefebvre P.A."/>
            <person name="Lemaire S.D."/>
            <person name="Lobanov A.V."/>
            <person name="Lohr M."/>
            <person name="Manuell A."/>
            <person name="Meier I."/>
            <person name="Mets L."/>
            <person name="Mittag M."/>
            <person name="Mittelmeier T."/>
            <person name="Moroney J.V."/>
            <person name="Moseley J."/>
            <person name="Napoli C."/>
            <person name="Nedelcu A.M."/>
            <person name="Niyogi K."/>
            <person name="Novoselov S.V."/>
            <person name="Paulsen I.T."/>
            <person name="Pazour G."/>
            <person name="Purton S."/>
            <person name="Ral J.P."/>
            <person name="Riano-Pachon D.M."/>
            <person name="Riekhof W."/>
            <person name="Rymarquis L."/>
            <person name="Schroda M."/>
            <person name="Stern D."/>
            <person name="Umen J."/>
            <person name="Willows R."/>
            <person name="Wilson N."/>
            <person name="Zimmer S.L."/>
            <person name="Allmer J."/>
            <person name="Balk J."/>
            <person name="Bisova K."/>
            <person name="Chen C.J."/>
            <person name="Elias M."/>
            <person name="Gendler K."/>
            <person name="Hauser C."/>
            <person name="Lamb M.R."/>
            <person name="Ledford H."/>
            <person name="Long J.C."/>
            <person name="Minagawa J."/>
            <person name="Page M.D."/>
            <person name="Pan J."/>
            <person name="Pootakham W."/>
            <person name="Roje S."/>
            <person name="Rose A."/>
            <person name="Stahlberg E."/>
            <person name="Terauchi A.M."/>
            <person name="Yang P."/>
            <person name="Ball S."/>
            <person name="Bowler C."/>
            <person name="Dieckmann C.L."/>
            <person name="Gladyshev V.N."/>
            <person name="Green P."/>
            <person name="Jorgensen R."/>
            <person name="Mayfield S."/>
            <person name="Mueller-Roeber B."/>
            <person name="Rajamani S."/>
            <person name="Sayre R.T."/>
            <person name="Brokstein P."/>
            <person name="Dubchak I."/>
            <person name="Goodstein D."/>
            <person name="Hornick L."/>
            <person name="Huang Y.W."/>
            <person name="Jhaveri J."/>
            <person name="Luo Y."/>
            <person name="Martinez D."/>
            <person name="Ngau W.C."/>
            <person name="Otillar B."/>
            <person name="Poliakov A."/>
            <person name="Porter A."/>
            <person name="Szajkowski L."/>
            <person name="Werner G."/>
            <person name="Zhou K."/>
            <person name="Grigoriev I.V."/>
            <person name="Rokhsar D.S."/>
            <person name="Grossman A.R."/>
        </authorList>
    </citation>
    <scope>NUCLEOTIDE SEQUENCE [LARGE SCALE GENOMIC DNA]</scope>
    <source>
        <strain evidence="10">CC-503</strain>
    </source>
</reference>
<dbReference type="EMBL" id="CM008965">
    <property type="protein sequence ID" value="PNW83896.1"/>
    <property type="molecule type" value="Genomic_DNA"/>
</dbReference>
<feature type="repeat" description="WD" evidence="7">
    <location>
        <begin position="555"/>
        <end position="578"/>
    </location>
</feature>
<feature type="region of interest" description="Disordered" evidence="8">
    <location>
        <begin position="825"/>
        <end position="845"/>
    </location>
</feature>
<evidence type="ECO:0000256" key="5">
    <source>
        <dbReference type="ARBA" id="ARBA00022737"/>
    </source>
</evidence>
<organism evidence="9 10">
    <name type="scientific">Chlamydomonas reinhardtii</name>
    <name type="common">Chlamydomonas smithii</name>
    <dbReference type="NCBI Taxonomy" id="3055"/>
    <lineage>
        <taxon>Eukaryota</taxon>
        <taxon>Viridiplantae</taxon>
        <taxon>Chlorophyta</taxon>
        <taxon>core chlorophytes</taxon>
        <taxon>Chlorophyceae</taxon>
        <taxon>CS clade</taxon>
        <taxon>Chlamydomonadales</taxon>
        <taxon>Chlamydomonadaceae</taxon>
        <taxon>Chlamydomonas</taxon>
    </lineage>
</organism>
<proteinExistence type="inferred from homology"/>
<dbReference type="InterPro" id="IPR019775">
    <property type="entry name" value="WD40_repeat_CS"/>
</dbReference>
<sequence>MTTLVKSALVGDITALHIAVVGTGAAAVELVLAGCGPQLLAYDLRSGDLAAAHRVLDGYRIHGINTFPGPPEPESPGEPACNSTWVVVYGDRWLHVLRLSRLRPRATESARANEFDSSSVSSVSVGLVEAVRLPVRPAWILAAYVVPPASFGHGNGVHGEGSQQQAPMTLALALADNTAEIWQLQRVPQAGRQGQEGGGSAVASIATAATAFAAEATAATPHLAVVRGSLLQAVWLVGAACESRMQLFSAAVQDTWRLGGSAKVAANGSSCDASGEDVRLWIAAGTVFNEVLLWRLPLLPLPGLGGAAAGASDCTASADAVTSPAQPAVPADRLQRLASRWERIESALGRMERNGGVTAPTSQAGAARPAAGLLARSRQTLRPVLSVRCPVWFVCQGHEGSLFDVRWIRNQWEGFGHPAKSSSSTACGAGGGGGGGGSSGNSTSSSSSWLLATAADDRSARLWTLPDLTHLEQPQQLQSQHKSKGAAGQDCGMAAGGQPGHPPGAQLGTVLAPVRTLWGHSARVWCCAAVPTAAAVPGANLQPGVASVVQAPPLLLVTGSEDCTVRLWDASSGHCLSVLHGHRGRGIWRCALLPPAGERRAGSGQDTGFGAVLATAGADSAIRLWALSEWLPADVLRHAAVPGSASCMGAAAGDLSVATAALGAAAGAADAQLPTASTSAAATHGASVTMTIAPPAASCMRTAAGVDGIRCMALHLLPQLLAAPGRAQLPQRYVLYVGSYSGSLHRLLLPPPGGGDAAEADMGAHAPGPRSPGTGHGGWQLLYNPERTAGQAERTEEGTGGGGKGMGAITCLEVCAVAAASPSHRQASGEAAPSTVTDGAQGSGSGAGGGAWVLIGHNSGQATVLGVDGNAADGPQPQEKAPGCSEDALAAAAAPEAATAMVLASWRATRTGAVIAAWWMRALGRHVVATVGGDAAAVRLWRLPAPGVSLDSRSSGAEDGPGGSCSVRRLLAPMLAAVAQSPLPGRLLVADVCSLQLLEPRAGSSSACSSRDAGVLLAGDQHGNLVAFLIPPPVWQQLTTTSSTVAVPPAAVHPEQPTAVGISAVPEGIGGCAAVGSLSSAQAQQEPVQLPVLAVFRGALGPAAASWVHAQAPAPGTDSLGDFVAAGREGVLVRLRVCRTTTGLTATAAAAVAAAGAGAQQQVQDGAPVPASDVTAAFAASHNRASSSDSGGNSYGVGIECLGSQSRTAVASIELVWERANSVSPPATGALPASPAGGSGSPAPPSNGDADLAAAVPLSGLGSGGGGGPDAMTLVAGFHGSDFLLVGLCPDPLQLLRVPSCGGWRRTHALHLAISATSAASAAQQQQGEAGIAGTGVGLAFAYVVSDGSIKVLQKGTPPQQLAPAISAPPLASKSAASSSGLAPLVSVRQPLPRSLHVGHHGREVLCSCILTPAQLPAIAAEAQLSSDHADSGAAAALPPVTVPQPLVLLTGAEDGSIRRVTAMPCSRHSCAGGTSTGPGSSVDCDRRYALCFEDGAVVGEHAAGTAVRCLEACSLPPNAAAALGVAVGSGAGRRAAASADAKGSSSSSSPRDDADDSCSSSQAYLVVSAGVKEVMMAWLVCLEGVQPQQQPQQHASEEQERPQPQQAQAAGNDAGLRVWSRWLSTQPPRQGLRPKSLRVAQPAPSGDRRYLALALLGVSCSSTASHVGAASSSPAAAGSGDGDSGEPTALLAVSSSDATARVLRWGLCSRTWTTVAGLAWHQHPVLSLAHIPDHSGLAASSGRGHGGAGLGGGGAPVACSADATSKGATGTAAGYWLASGDTAGDVALWWLPASLHCAGEQHERELCPVLVVRGLHQSGVNSLALAALPRQTALASTAGTAGSTAGQRQPAASSIGCGADAFSLDLLLASGGDDQAVTLAVVRVTSSCSDRYPSSSNSPTSSVSTSADDSVPGAARAEGCCAQPLCGELVGVCVRPMAHASALRRVNLFTHLELNPPQRGVLHAGGLGAGRGGKASDMGLMCSVGLDQVLRVWQVGELLQQPKQPCAAESPCNSSLAIDHTGGEIGGSPRIAETRRTLPTASRSNLSCTAAPQLTVLRSAWSLEGVAGRFASAACNRGSLQAGARPMLLEPRAAALLDVPEPACVCMQWLPEEFCTSVSRGASEASVRSPAKAGASQRNVAIAVAGRGLQLLECGGI</sequence>
<evidence type="ECO:0000313" key="9">
    <source>
        <dbReference type="EMBL" id="PNW83896.1"/>
    </source>
</evidence>
<evidence type="ECO:0000256" key="1">
    <source>
        <dbReference type="ARBA" id="ARBA00004496"/>
    </source>
</evidence>
<dbReference type="Gramene" id="PNW83896">
    <property type="protein sequence ID" value="PNW83896"/>
    <property type="gene ID" value="CHLRE_04g217991v5"/>
</dbReference>
<dbReference type="GO" id="GO:0030488">
    <property type="term" value="P:tRNA methylation"/>
    <property type="evidence" value="ECO:0000318"/>
    <property type="project" value="GO_Central"/>
</dbReference>
<feature type="region of interest" description="Disordered" evidence="8">
    <location>
        <begin position="1224"/>
        <end position="1252"/>
    </location>
</feature>
<keyword evidence="2" id="KW-0963">Cytoplasm</keyword>
<feature type="region of interest" description="Disordered" evidence="8">
    <location>
        <begin position="418"/>
        <end position="446"/>
    </location>
</feature>
<feature type="region of interest" description="Disordered" evidence="8">
    <location>
        <begin position="1591"/>
        <end position="1613"/>
    </location>
</feature>
<comment type="similarity">
    <text evidence="6">Belongs to the WD repeat WDR6 family.</text>
</comment>
<name>A0A2K3DTN8_CHLRE</name>
<dbReference type="GO" id="GO:0005737">
    <property type="term" value="C:cytoplasm"/>
    <property type="evidence" value="ECO:0000318"/>
    <property type="project" value="GO_Central"/>
</dbReference>
<dbReference type="InterPro" id="IPR015943">
    <property type="entry name" value="WD40/YVTN_repeat-like_dom_sf"/>
</dbReference>
<evidence type="ECO:0000256" key="4">
    <source>
        <dbReference type="ARBA" id="ARBA00022694"/>
    </source>
</evidence>
<dbReference type="Proteomes" id="UP000006906">
    <property type="component" value="Chromosome 4"/>
</dbReference>
<keyword evidence="5" id="KW-0677">Repeat</keyword>
<dbReference type="KEGG" id="cre:CHLRE_04g217991v5"/>
<dbReference type="InterPro" id="IPR001680">
    <property type="entry name" value="WD40_rpt"/>
</dbReference>
<evidence type="ECO:0000256" key="2">
    <source>
        <dbReference type="ARBA" id="ARBA00022490"/>
    </source>
</evidence>
<evidence type="ECO:0000256" key="7">
    <source>
        <dbReference type="PROSITE-ProRule" id="PRU00221"/>
    </source>
</evidence>
<keyword evidence="3 7" id="KW-0853">WD repeat</keyword>
<feature type="compositionally biased region" description="Gly residues" evidence="8">
    <location>
        <begin position="428"/>
        <end position="439"/>
    </location>
</feature>
<dbReference type="Pfam" id="PF00400">
    <property type="entry name" value="WD40"/>
    <property type="match status" value="2"/>
</dbReference>
<dbReference type="PaxDb" id="3055-EDO99365"/>
<dbReference type="GeneID" id="5724262"/>
<feature type="compositionally biased region" description="Low complexity" evidence="8">
    <location>
        <begin position="1539"/>
        <end position="1550"/>
    </location>
</feature>